<dbReference type="SUPFAM" id="SSF56672">
    <property type="entry name" value="DNA/RNA polymerases"/>
    <property type="match status" value="1"/>
</dbReference>
<dbReference type="InterPro" id="IPR036397">
    <property type="entry name" value="RNaseH_sf"/>
</dbReference>
<evidence type="ECO:0000313" key="3">
    <source>
        <dbReference type="EMBL" id="GKV50344.1"/>
    </source>
</evidence>
<dbReference type="CDD" id="cd01647">
    <property type="entry name" value="RT_LTR"/>
    <property type="match status" value="1"/>
</dbReference>
<gene>
    <name evidence="3" type="ORF">SLEP1_g57053</name>
</gene>
<dbReference type="Proteomes" id="UP001054252">
    <property type="component" value="Unassembled WGS sequence"/>
</dbReference>
<dbReference type="InterPro" id="IPR043128">
    <property type="entry name" value="Rev_trsase/Diguanyl_cyclase"/>
</dbReference>
<dbReference type="Gene3D" id="3.30.70.270">
    <property type="match status" value="1"/>
</dbReference>
<accession>A0AAV5MLE0</accession>
<evidence type="ECO:0000256" key="1">
    <source>
        <dbReference type="SAM" id="Phobius"/>
    </source>
</evidence>
<evidence type="ECO:0000313" key="4">
    <source>
        <dbReference type="Proteomes" id="UP001054252"/>
    </source>
</evidence>
<dbReference type="SUPFAM" id="SSF53098">
    <property type="entry name" value="Ribonuclease H-like"/>
    <property type="match status" value="1"/>
</dbReference>
<keyword evidence="1" id="KW-1133">Transmembrane helix</keyword>
<feature type="domain" description="Reverse transcriptase" evidence="2">
    <location>
        <begin position="271"/>
        <end position="330"/>
    </location>
</feature>
<name>A0AAV5MLE0_9ROSI</name>
<dbReference type="AlphaFoldDB" id="A0AAV5MLE0"/>
<evidence type="ECO:0000259" key="2">
    <source>
        <dbReference type="Pfam" id="PF00078"/>
    </source>
</evidence>
<reference evidence="3 4" key="1">
    <citation type="journal article" date="2021" name="Commun. Biol.">
        <title>The genome of Shorea leprosula (Dipterocarpaceae) highlights the ecological relevance of drought in aseasonal tropical rainforests.</title>
        <authorList>
            <person name="Ng K.K.S."/>
            <person name="Kobayashi M.J."/>
            <person name="Fawcett J.A."/>
            <person name="Hatakeyama M."/>
            <person name="Paape T."/>
            <person name="Ng C.H."/>
            <person name="Ang C.C."/>
            <person name="Tnah L.H."/>
            <person name="Lee C.T."/>
            <person name="Nishiyama T."/>
            <person name="Sese J."/>
            <person name="O'Brien M.J."/>
            <person name="Copetti D."/>
            <person name="Mohd Noor M.I."/>
            <person name="Ong R.C."/>
            <person name="Putra M."/>
            <person name="Sireger I.Z."/>
            <person name="Indrioko S."/>
            <person name="Kosugi Y."/>
            <person name="Izuno A."/>
            <person name="Isagi Y."/>
            <person name="Lee S.L."/>
            <person name="Shimizu K.K."/>
        </authorList>
    </citation>
    <scope>NUCLEOTIDE SEQUENCE [LARGE SCALE GENOMIC DNA]</scope>
    <source>
        <strain evidence="3">214</strain>
    </source>
</reference>
<feature type="transmembrane region" description="Helical" evidence="1">
    <location>
        <begin position="21"/>
        <end position="43"/>
    </location>
</feature>
<keyword evidence="4" id="KW-1185">Reference proteome</keyword>
<dbReference type="Gene3D" id="3.10.10.10">
    <property type="entry name" value="HIV Type 1 Reverse Transcriptase, subunit A, domain 1"/>
    <property type="match status" value="1"/>
</dbReference>
<dbReference type="InterPro" id="IPR050951">
    <property type="entry name" value="Retrovirus_Pol_polyprotein"/>
</dbReference>
<protein>
    <recommendedName>
        <fullName evidence="2">Reverse transcriptase domain-containing protein</fullName>
    </recommendedName>
</protein>
<organism evidence="3 4">
    <name type="scientific">Rubroshorea leprosula</name>
    <dbReference type="NCBI Taxonomy" id="152421"/>
    <lineage>
        <taxon>Eukaryota</taxon>
        <taxon>Viridiplantae</taxon>
        <taxon>Streptophyta</taxon>
        <taxon>Embryophyta</taxon>
        <taxon>Tracheophyta</taxon>
        <taxon>Spermatophyta</taxon>
        <taxon>Magnoliopsida</taxon>
        <taxon>eudicotyledons</taxon>
        <taxon>Gunneridae</taxon>
        <taxon>Pentapetalae</taxon>
        <taxon>rosids</taxon>
        <taxon>malvids</taxon>
        <taxon>Malvales</taxon>
        <taxon>Dipterocarpaceae</taxon>
        <taxon>Rubroshorea</taxon>
    </lineage>
</organism>
<dbReference type="InterPro" id="IPR043502">
    <property type="entry name" value="DNA/RNA_pol_sf"/>
</dbReference>
<dbReference type="PANTHER" id="PTHR37984">
    <property type="entry name" value="PROTEIN CBG26694"/>
    <property type="match status" value="1"/>
</dbReference>
<dbReference type="EMBL" id="BPVZ01000359">
    <property type="protein sequence ID" value="GKV50344.1"/>
    <property type="molecule type" value="Genomic_DNA"/>
</dbReference>
<proteinExistence type="predicted"/>
<dbReference type="GO" id="GO:0003676">
    <property type="term" value="F:nucleic acid binding"/>
    <property type="evidence" value="ECO:0007669"/>
    <property type="project" value="InterPro"/>
</dbReference>
<dbReference type="InterPro" id="IPR000477">
    <property type="entry name" value="RT_dom"/>
</dbReference>
<sequence length="517" mass="58686">MERSQDNKKASRHKEKKPLDVVGVISVITISPSTTPACMALAVKGSHESQPSTQTITFIGKDLDQREVFPHEPLMVEIVVEDRNLQKGMNLINQKSKHWDLVALGDIVREKTLNVDSLDMREELKECRTEPIDQVKPVVLDERRPKRTINIGVDMDPSFVARLENCLMEHKDIFAWCLVDMPGINPEVACHRLIVNPNVVPIRQKVQQFGVERTAAIEEEVAKLKEAGFIQEIIFSKWLSNMVMVKKANEKWRMYNQIPMAKEDRDKTVFIVAGKCVEVYVDDILVKSKSLDQHIEDMKQVFEVLKTHNMKLNPTECTFGVKAGKFLGFMLTSKCIEANLEKICVVLEMKPPSSIKEGYELSQVRKSENLRADALAKLASTGLAYPESNGQIEAANKAILESLKKKIGSAKGTWTELPYTLWVYRTMHKTPTGETSFNLTYDSKAVVPVEVKIPNYRMSYFNVDSNEQALRENLDLLEETRICPKSVLPITVGEWTSTIIVKLDPRTYAKETGSYER</sequence>
<dbReference type="Pfam" id="PF00078">
    <property type="entry name" value="RVT_1"/>
    <property type="match status" value="1"/>
</dbReference>
<keyword evidence="1" id="KW-0812">Transmembrane</keyword>
<comment type="caution">
    <text evidence="3">The sequence shown here is derived from an EMBL/GenBank/DDBJ whole genome shotgun (WGS) entry which is preliminary data.</text>
</comment>
<dbReference type="InterPro" id="IPR012337">
    <property type="entry name" value="RNaseH-like_sf"/>
</dbReference>
<dbReference type="Gene3D" id="3.30.420.10">
    <property type="entry name" value="Ribonuclease H-like superfamily/Ribonuclease H"/>
    <property type="match status" value="1"/>
</dbReference>
<keyword evidence="1" id="KW-0472">Membrane</keyword>
<dbReference type="PANTHER" id="PTHR37984:SF5">
    <property type="entry name" value="PROTEIN NYNRIN-LIKE"/>
    <property type="match status" value="1"/>
</dbReference>